<evidence type="ECO:0000313" key="1">
    <source>
        <dbReference type="EMBL" id="VAW45127.1"/>
    </source>
</evidence>
<dbReference type="EMBL" id="UOFB01000072">
    <property type="protein sequence ID" value="VAW45127.1"/>
    <property type="molecule type" value="Genomic_DNA"/>
</dbReference>
<reference evidence="1" key="1">
    <citation type="submission" date="2018-06" db="EMBL/GenBank/DDBJ databases">
        <authorList>
            <person name="Zhirakovskaya E."/>
        </authorList>
    </citation>
    <scope>NUCLEOTIDE SEQUENCE</scope>
</reference>
<organism evidence="1">
    <name type="scientific">hydrothermal vent metagenome</name>
    <dbReference type="NCBI Taxonomy" id="652676"/>
    <lineage>
        <taxon>unclassified sequences</taxon>
        <taxon>metagenomes</taxon>
        <taxon>ecological metagenomes</taxon>
    </lineage>
</organism>
<gene>
    <name evidence="1" type="ORF">MNBD_GAMMA04-1136</name>
</gene>
<name>A0A3B0W333_9ZZZZ</name>
<protein>
    <submittedName>
        <fullName evidence="1">Uncharacterized protein</fullName>
    </submittedName>
</protein>
<accession>A0A3B0W333</accession>
<sequence length="40" mass="4583">MFLEAKACIIFFERSDLVYGDLLTMSAIEEALAFIKQNLK</sequence>
<dbReference type="AlphaFoldDB" id="A0A3B0W333"/>
<proteinExistence type="predicted"/>